<organism evidence="1">
    <name type="scientific">marine sediment metagenome</name>
    <dbReference type="NCBI Taxonomy" id="412755"/>
    <lineage>
        <taxon>unclassified sequences</taxon>
        <taxon>metagenomes</taxon>
        <taxon>ecological metagenomes</taxon>
    </lineage>
</organism>
<comment type="caution">
    <text evidence="1">The sequence shown here is derived from an EMBL/GenBank/DDBJ whole genome shotgun (WGS) entry which is preliminary data.</text>
</comment>
<gene>
    <name evidence="1" type="ORF">LCGC14_0799400</name>
</gene>
<evidence type="ECO:0000313" key="1">
    <source>
        <dbReference type="EMBL" id="KKN33860.1"/>
    </source>
</evidence>
<proteinExistence type="predicted"/>
<dbReference type="EMBL" id="LAZR01002145">
    <property type="protein sequence ID" value="KKN33860.1"/>
    <property type="molecule type" value="Genomic_DNA"/>
</dbReference>
<sequence length="93" mass="10129">METDADLISNAVASLTDIQRQSYVQALEDGYKDEVCTKCKTVMLAHHHFVRCPQAAHGSCPMVANPKSLLEQLMDDDAVKSVTVRTPGRLIGG</sequence>
<accession>A0A0F9PQ28</accession>
<name>A0A0F9PQ28_9ZZZZ</name>
<dbReference type="AlphaFoldDB" id="A0A0F9PQ28"/>
<reference evidence="1" key="1">
    <citation type="journal article" date="2015" name="Nature">
        <title>Complex archaea that bridge the gap between prokaryotes and eukaryotes.</title>
        <authorList>
            <person name="Spang A."/>
            <person name="Saw J.H."/>
            <person name="Jorgensen S.L."/>
            <person name="Zaremba-Niedzwiedzka K."/>
            <person name="Martijn J."/>
            <person name="Lind A.E."/>
            <person name="van Eijk R."/>
            <person name="Schleper C."/>
            <person name="Guy L."/>
            <person name="Ettema T.J."/>
        </authorList>
    </citation>
    <scope>NUCLEOTIDE SEQUENCE</scope>
</reference>
<protein>
    <submittedName>
        <fullName evidence="1">Uncharacterized protein</fullName>
    </submittedName>
</protein>